<evidence type="ECO:0000256" key="4">
    <source>
        <dbReference type="ARBA" id="ARBA00022692"/>
    </source>
</evidence>
<accession>A0A6F8VEJ2</accession>
<keyword evidence="3" id="KW-1003">Cell membrane</keyword>
<keyword evidence="5 7" id="KW-1133">Transmembrane helix</keyword>
<evidence type="ECO:0000259" key="8">
    <source>
        <dbReference type="Pfam" id="PF02687"/>
    </source>
</evidence>
<dbReference type="KEGG" id="slac:SKTS_24770"/>
<keyword evidence="11" id="KW-1185">Reference proteome</keyword>
<feature type="transmembrane region" description="Helical" evidence="7">
    <location>
        <begin position="800"/>
        <end position="821"/>
    </location>
</feature>
<feature type="domain" description="ABC3 transporter permease C-terminal" evidence="8">
    <location>
        <begin position="713"/>
        <end position="829"/>
    </location>
</feature>
<feature type="transmembrane region" description="Helical" evidence="7">
    <location>
        <begin position="21"/>
        <end position="41"/>
    </location>
</feature>
<comment type="subcellular location">
    <subcellularLocation>
        <location evidence="1">Cell membrane</location>
        <topology evidence="1">Multi-pass membrane protein</topology>
    </subcellularLocation>
</comment>
<dbReference type="GO" id="GO:0098797">
    <property type="term" value="C:plasma membrane protein complex"/>
    <property type="evidence" value="ECO:0007669"/>
    <property type="project" value="TreeGrafter"/>
</dbReference>
<feature type="transmembrane region" description="Helical" evidence="7">
    <location>
        <begin position="754"/>
        <end position="780"/>
    </location>
</feature>
<organism evidence="10 11">
    <name type="scientific">Sulfurimicrobium lacus</name>
    <dbReference type="NCBI Taxonomy" id="2715678"/>
    <lineage>
        <taxon>Bacteria</taxon>
        <taxon>Pseudomonadati</taxon>
        <taxon>Pseudomonadota</taxon>
        <taxon>Betaproteobacteria</taxon>
        <taxon>Nitrosomonadales</taxon>
        <taxon>Sulfuricellaceae</taxon>
        <taxon>Sulfurimicrobium</taxon>
    </lineage>
</organism>
<comment type="similarity">
    <text evidence="2">Belongs to the ABC-4 integral membrane protein family. LolC/E subfamily.</text>
</comment>
<evidence type="ECO:0000256" key="7">
    <source>
        <dbReference type="SAM" id="Phobius"/>
    </source>
</evidence>
<dbReference type="Pfam" id="PF02687">
    <property type="entry name" value="FtsX"/>
    <property type="match status" value="2"/>
</dbReference>
<feature type="transmembrane region" description="Helical" evidence="7">
    <location>
        <begin position="256"/>
        <end position="278"/>
    </location>
</feature>
<feature type="transmembrane region" description="Helical" evidence="7">
    <location>
        <begin position="400"/>
        <end position="418"/>
    </location>
</feature>
<dbReference type="EMBL" id="AP022853">
    <property type="protein sequence ID" value="BCB27591.1"/>
    <property type="molecule type" value="Genomic_DNA"/>
</dbReference>
<feature type="domain" description="MacB-like periplasmic core" evidence="9">
    <location>
        <begin position="475"/>
        <end position="676"/>
    </location>
</feature>
<feature type="transmembrane region" description="Helical" evidence="7">
    <location>
        <begin position="709"/>
        <end position="733"/>
    </location>
</feature>
<gene>
    <name evidence="10" type="ORF">SKTS_24770</name>
</gene>
<name>A0A6F8VEJ2_9PROT</name>
<protein>
    <submittedName>
        <fullName evidence="10">ABC transporter permease</fullName>
    </submittedName>
</protein>
<dbReference type="InterPro" id="IPR025857">
    <property type="entry name" value="MacB_PCD"/>
</dbReference>
<evidence type="ECO:0000313" key="11">
    <source>
        <dbReference type="Proteomes" id="UP000502260"/>
    </source>
</evidence>
<evidence type="ECO:0000259" key="9">
    <source>
        <dbReference type="Pfam" id="PF12704"/>
    </source>
</evidence>
<evidence type="ECO:0000256" key="6">
    <source>
        <dbReference type="ARBA" id="ARBA00023136"/>
    </source>
</evidence>
<evidence type="ECO:0000256" key="5">
    <source>
        <dbReference type="ARBA" id="ARBA00022989"/>
    </source>
</evidence>
<keyword evidence="4 7" id="KW-0812">Transmembrane</keyword>
<dbReference type="PANTHER" id="PTHR30489:SF0">
    <property type="entry name" value="LIPOPROTEIN-RELEASING SYSTEM TRANSMEMBRANE PROTEIN LOLE"/>
    <property type="match status" value="1"/>
</dbReference>
<feature type="domain" description="ABC3 transporter permease C-terminal" evidence="8">
    <location>
        <begin position="257"/>
        <end position="381"/>
    </location>
</feature>
<dbReference type="PANTHER" id="PTHR30489">
    <property type="entry name" value="LIPOPROTEIN-RELEASING SYSTEM TRANSMEMBRANE PROTEIN LOLE"/>
    <property type="match status" value="1"/>
</dbReference>
<dbReference type="GO" id="GO:0044874">
    <property type="term" value="P:lipoprotein localization to outer membrane"/>
    <property type="evidence" value="ECO:0007669"/>
    <property type="project" value="TreeGrafter"/>
</dbReference>
<feature type="transmembrane region" description="Helical" evidence="7">
    <location>
        <begin position="354"/>
        <end position="373"/>
    </location>
</feature>
<evidence type="ECO:0000313" key="10">
    <source>
        <dbReference type="EMBL" id="BCB27591.1"/>
    </source>
</evidence>
<reference evidence="11" key="1">
    <citation type="submission" date="2020-03" db="EMBL/GenBank/DDBJ databases">
        <title>Complete genome sequence of sulfur-oxidizing bacterium skT11.</title>
        <authorList>
            <person name="Kanda M."/>
            <person name="Kojima H."/>
            <person name="Fukui M."/>
        </authorList>
    </citation>
    <scope>NUCLEOTIDE SEQUENCE [LARGE SCALE GENOMIC DNA]</scope>
    <source>
        <strain evidence="11">skT11</strain>
    </source>
</reference>
<dbReference type="InterPro" id="IPR003838">
    <property type="entry name" value="ABC3_permease_C"/>
</dbReference>
<feature type="transmembrane region" description="Helical" evidence="7">
    <location>
        <begin position="424"/>
        <end position="446"/>
    </location>
</feature>
<proteinExistence type="inferred from homology"/>
<evidence type="ECO:0000256" key="1">
    <source>
        <dbReference type="ARBA" id="ARBA00004651"/>
    </source>
</evidence>
<sequence>MSALAIVRAVLGPIADHPGRIFLSLLGIALGVALGVSIDLINRTAVGEFSHAVRNISGQADLTVRGPATGMNENIYPRLANMAEIALASPAVEIEARLPGRRDTLRIVGLDVFRASRLLPLAVGSAQGTSAGTTLLDPNAIFLSAAAARWLGVSVGETLILQAGLGTVRLRLAGILPQESYRQRLGVMDIGAAQWRFDSLERISRVDLRLKAGVPVEQFRRRLEALLPPGIEAIAPAAASTRAANLSRAYRVNLDVLALVALFTGAFLVFTTEALTVLRRRPQIALLRVLGVTRGAVSWLLLAEGAAIGAVGAGLGIALGYAAAAYGLHHFGADLGGGYFESVVQVSEVAPGDLVLYFALGTGAAMLGALVPARESARTPPAQALKPGDRERARAKGASAWPGMVLLALGAVLIPLPPLGGLPLFGYFAIALMLLGSVLLMPALAARSFAWLPGSRYVPLHIAAAQLRGAPGRAAISMGAILVSFSLMAAMAIMVGSFRHSVERWLEEILPADLYVRAAQVVESAFIGPEIQALILQTPGIRQVDFLRSSDLLLRPGFAPVTLVARPMAGRDVRSILPFTELGAPPVQGDPPPVWISEAVVDLYGYRVGQHIQLPIGGAQMQFTVAGIWRDYARQSGAIVIDRARYIRLTGDRRASSASLWLAPGVSPAAVAATLRSRIPGGSLLEIAEPGEIRVRSLEVFDRSFAVTYLLEAVAVLIGLFGVSSGFAAEALARRSEFGMLRHIGMSRRQIGAMFVLEGALVSTLGAAAGLALGWLLGLILIHVVNRQSFHWSMDLHPPWAFLLALAATLVAAASLTAMAAGRRAMSGDPVHAVREDW</sequence>
<dbReference type="InterPro" id="IPR051447">
    <property type="entry name" value="Lipoprotein-release_system"/>
</dbReference>
<evidence type="ECO:0000256" key="3">
    <source>
        <dbReference type="ARBA" id="ARBA00022475"/>
    </source>
</evidence>
<feature type="transmembrane region" description="Helical" evidence="7">
    <location>
        <begin position="475"/>
        <end position="498"/>
    </location>
</feature>
<evidence type="ECO:0000256" key="2">
    <source>
        <dbReference type="ARBA" id="ARBA00005236"/>
    </source>
</evidence>
<dbReference type="AlphaFoldDB" id="A0A6F8VEJ2"/>
<feature type="transmembrane region" description="Helical" evidence="7">
    <location>
        <begin position="299"/>
        <end position="324"/>
    </location>
</feature>
<dbReference type="Pfam" id="PF12704">
    <property type="entry name" value="MacB_PCD"/>
    <property type="match status" value="2"/>
</dbReference>
<keyword evidence="6 7" id="KW-0472">Membrane</keyword>
<feature type="domain" description="MacB-like periplasmic core" evidence="9">
    <location>
        <begin position="22"/>
        <end position="226"/>
    </location>
</feature>
<dbReference type="Proteomes" id="UP000502260">
    <property type="component" value="Chromosome"/>
</dbReference>